<dbReference type="SUPFAM" id="SSF53474">
    <property type="entry name" value="alpha/beta-Hydrolases"/>
    <property type="match status" value="1"/>
</dbReference>
<evidence type="ECO:0000256" key="1">
    <source>
        <dbReference type="ARBA" id="ARBA00005964"/>
    </source>
</evidence>
<accession>A0A261FQ39</accession>
<dbReference type="OrthoDB" id="3199405at2"/>
<dbReference type="Gene3D" id="3.40.50.1820">
    <property type="entry name" value="alpha/beta hydrolase"/>
    <property type="match status" value="2"/>
</dbReference>
<keyword evidence="2 3" id="KW-0378">Hydrolase</keyword>
<organism evidence="5 6">
    <name type="scientific">Bifidobacterium myosotis</name>
    <dbReference type="NCBI Taxonomy" id="1630166"/>
    <lineage>
        <taxon>Bacteria</taxon>
        <taxon>Bacillati</taxon>
        <taxon>Actinomycetota</taxon>
        <taxon>Actinomycetes</taxon>
        <taxon>Bifidobacteriales</taxon>
        <taxon>Bifidobacteriaceae</taxon>
        <taxon>Bifidobacterium</taxon>
    </lineage>
</organism>
<sequence length="506" mass="55157">MVLRQVRTAYGVIEGLASEDPEITVFRGVPFAAPPVGELRWRAPQPLQSWKGILHAHDFGPSAMQPRWNPEEFYGREWQVDPDSPRSEDCLYVNIWTPALTGSGEARLRRGIGHGCGKQPEDASCMPADSRHGLLPVMVWIHGGAYQCGTPAEKEFDGSALARLGVVVVSVAYRMNAFGFFTHPDLQREAELRAAGSVPEEPYANFGLLDQRAAILWVQGNIAAFGGDPASITVFGQSAGAASVLSQICSPLNQGLFHRAIMQSGAGIGLFNMRLRSLEEAQHNAIRFLDFLGVPSVREARRISADALLDAAEHFPAPEDAGLAAQAWPMPANWMPCVDGRMLPGQYGDILRRGAQQPMDIIIGNTTGEFLETQADGTVMPAGEQGNMDLIRAWISGGANPPYYYRFDVDMPGDSAGAFHSSELWFTFNSLARCWRPFSGWHYELADMMSRYWANFAITGNPNGVRNDGTPLPQWSRCGSDGIQFAAMRFGVVTGMESDGTIATGS</sequence>
<evidence type="ECO:0000259" key="4">
    <source>
        <dbReference type="Pfam" id="PF00135"/>
    </source>
</evidence>
<feature type="domain" description="Carboxylesterase type B" evidence="4">
    <location>
        <begin position="5"/>
        <end position="375"/>
    </location>
</feature>
<dbReference type="EMBL" id="MWWW01000004">
    <property type="protein sequence ID" value="OZG61105.1"/>
    <property type="molecule type" value="Genomic_DNA"/>
</dbReference>
<reference evidence="5 6" key="1">
    <citation type="journal article" date="2017" name="BMC Genomics">
        <title>Comparative genomic and phylogenomic analyses of the Bifidobacteriaceae family.</title>
        <authorList>
            <person name="Lugli G.A."/>
            <person name="Milani C."/>
            <person name="Turroni F."/>
            <person name="Duranti S."/>
            <person name="Mancabelli L."/>
            <person name="Mangifesta M."/>
            <person name="Ferrario C."/>
            <person name="Modesto M."/>
            <person name="Mattarelli P."/>
            <person name="Jiri K."/>
            <person name="van Sinderen D."/>
            <person name="Ventura M."/>
        </authorList>
    </citation>
    <scope>NUCLEOTIDE SEQUENCE [LARGE SCALE GENOMIC DNA]</scope>
    <source>
        <strain evidence="5 6">DSM 100196</strain>
    </source>
</reference>
<dbReference type="InterPro" id="IPR019826">
    <property type="entry name" value="Carboxylesterase_B_AS"/>
</dbReference>
<gene>
    <name evidence="5" type="ORF">BMYO_0404</name>
</gene>
<dbReference type="PROSITE" id="PS00941">
    <property type="entry name" value="CARBOXYLESTERASE_B_2"/>
    <property type="match status" value="1"/>
</dbReference>
<dbReference type="InterPro" id="IPR050309">
    <property type="entry name" value="Type-B_Carboxylest/Lipase"/>
</dbReference>
<dbReference type="InterPro" id="IPR019819">
    <property type="entry name" value="Carboxylesterase_B_CS"/>
</dbReference>
<proteinExistence type="inferred from homology"/>
<evidence type="ECO:0000256" key="2">
    <source>
        <dbReference type="ARBA" id="ARBA00022801"/>
    </source>
</evidence>
<dbReference type="InterPro" id="IPR029058">
    <property type="entry name" value="AB_hydrolase_fold"/>
</dbReference>
<dbReference type="InterPro" id="IPR002018">
    <property type="entry name" value="CarbesteraseB"/>
</dbReference>
<dbReference type="Proteomes" id="UP000216871">
    <property type="component" value="Unassembled WGS sequence"/>
</dbReference>
<dbReference type="RefSeq" id="WP_094666935.1">
    <property type="nucleotide sequence ID" value="NZ_MWWW01000004.1"/>
</dbReference>
<comment type="similarity">
    <text evidence="1 3">Belongs to the type-B carboxylesterase/lipase family.</text>
</comment>
<protein>
    <recommendedName>
        <fullName evidence="3">Carboxylic ester hydrolase</fullName>
        <ecNumber evidence="3">3.1.1.-</ecNumber>
    </recommendedName>
</protein>
<name>A0A261FQ39_9BIFI</name>
<dbReference type="EC" id="3.1.1.-" evidence="3"/>
<keyword evidence="6" id="KW-1185">Reference proteome</keyword>
<evidence type="ECO:0000313" key="5">
    <source>
        <dbReference type="EMBL" id="OZG61105.1"/>
    </source>
</evidence>
<dbReference type="GO" id="GO:0016787">
    <property type="term" value="F:hydrolase activity"/>
    <property type="evidence" value="ECO:0007669"/>
    <property type="project" value="UniProtKB-KW"/>
</dbReference>
<dbReference type="AlphaFoldDB" id="A0A261FQ39"/>
<feature type="domain" description="Carboxylesterase type B" evidence="4">
    <location>
        <begin position="392"/>
        <end position="480"/>
    </location>
</feature>
<comment type="caution">
    <text evidence="5">The sequence shown here is derived from an EMBL/GenBank/DDBJ whole genome shotgun (WGS) entry which is preliminary data.</text>
</comment>
<evidence type="ECO:0000256" key="3">
    <source>
        <dbReference type="RuleBase" id="RU361235"/>
    </source>
</evidence>
<dbReference type="PANTHER" id="PTHR11559">
    <property type="entry name" value="CARBOXYLESTERASE"/>
    <property type="match status" value="1"/>
</dbReference>
<dbReference type="PROSITE" id="PS00122">
    <property type="entry name" value="CARBOXYLESTERASE_B_1"/>
    <property type="match status" value="1"/>
</dbReference>
<evidence type="ECO:0000313" key="6">
    <source>
        <dbReference type="Proteomes" id="UP000216871"/>
    </source>
</evidence>
<dbReference type="Pfam" id="PF00135">
    <property type="entry name" value="COesterase"/>
    <property type="match status" value="2"/>
</dbReference>